<organism evidence="1 2">
    <name type="scientific">Clunio marinus</name>
    <dbReference type="NCBI Taxonomy" id="568069"/>
    <lineage>
        <taxon>Eukaryota</taxon>
        <taxon>Metazoa</taxon>
        <taxon>Ecdysozoa</taxon>
        <taxon>Arthropoda</taxon>
        <taxon>Hexapoda</taxon>
        <taxon>Insecta</taxon>
        <taxon>Pterygota</taxon>
        <taxon>Neoptera</taxon>
        <taxon>Endopterygota</taxon>
        <taxon>Diptera</taxon>
        <taxon>Nematocera</taxon>
        <taxon>Chironomoidea</taxon>
        <taxon>Chironomidae</taxon>
        <taxon>Clunio</taxon>
    </lineage>
</organism>
<accession>A0A1J1HYE7</accession>
<dbReference type="AlphaFoldDB" id="A0A1J1HYE7"/>
<reference evidence="1 2" key="1">
    <citation type="submission" date="2015-04" db="EMBL/GenBank/DDBJ databases">
        <authorList>
            <person name="Syromyatnikov M.Y."/>
            <person name="Popov V.N."/>
        </authorList>
    </citation>
    <scope>NUCLEOTIDE SEQUENCE [LARGE SCALE GENOMIC DNA]</scope>
</reference>
<name>A0A1J1HYE7_9DIPT</name>
<evidence type="ECO:0000313" key="1">
    <source>
        <dbReference type="EMBL" id="CRK93120.1"/>
    </source>
</evidence>
<sequence length="79" mass="9649">MNISIRSQDKTRRLDFYYSHICFIFIVLRLKLEEYQQRSCLINLIHQTWIRLFLCESCADNPVIKILRSKCESKQFYDI</sequence>
<evidence type="ECO:0000313" key="2">
    <source>
        <dbReference type="Proteomes" id="UP000183832"/>
    </source>
</evidence>
<proteinExistence type="predicted"/>
<keyword evidence="2" id="KW-1185">Reference proteome</keyword>
<dbReference type="Proteomes" id="UP000183832">
    <property type="component" value="Unassembled WGS sequence"/>
</dbReference>
<dbReference type="EMBL" id="CVRI01000036">
    <property type="protein sequence ID" value="CRK93120.1"/>
    <property type="molecule type" value="Genomic_DNA"/>
</dbReference>
<protein>
    <submittedName>
        <fullName evidence="1">CLUMA_CG006640, isoform A</fullName>
    </submittedName>
</protein>
<gene>
    <name evidence="1" type="ORF">CLUMA_CG006640</name>
</gene>